<dbReference type="GO" id="GO:0006515">
    <property type="term" value="P:protein quality control for misfolded or incompletely synthesized proteins"/>
    <property type="evidence" value="ECO:0007669"/>
    <property type="project" value="TreeGrafter"/>
</dbReference>
<dbReference type="AlphaFoldDB" id="A0A644VUI8"/>
<protein>
    <submittedName>
        <fullName evidence="2">ATP-dependent Clp protease proteolytic subunit 1</fullName>
        <ecNumber evidence="2">3.4.21.92</ecNumber>
    </submittedName>
</protein>
<dbReference type="GO" id="GO:0051117">
    <property type="term" value="F:ATPase binding"/>
    <property type="evidence" value="ECO:0007669"/>
    <property type="project" value="TreeGrafter"/>
</dbReference>
<dbReference type="PRINTS" id="PR00127">
    <property type="entry name" value="CLPPROTEASEP"/>
</dbReference>
<organism evidence="2">
    <name type="scientific">bioreactor metagenome</name>
    <dbReference type="NCBI Taxonomy" id="1076179"/>
    <lineage>
        <taxon>unclassified sequences</taxon>
        <taxon>metagenomes</taxon>
        <taxon>ecological metagenomes</taxon>
    </lineage>
</organism>
<evidence type="ECO:0000313" key="2">
    <source>
        <dbReference type="EMBL" id="MPL95061.1"/>
    </source>
</evidence>
<comment type="caution">
    <text evidence="2">The sequence shown here is derived from an EMBL/GenBank/DDBJ whole genome shotgun (WGS) entry which is preliminary data.</text>
</comment>
<dbReference type="Gene3D" id="3.90.226.10">
    <property type="entry name" value="2-enoyl-CoA Hydratase, Chain A, domain 1"/>
    <property type="match status" value="1"/>
</dbReference>
<keyword evidence="2" id="KW-0645">Protease</keyword>
<keyword evidence="2" id="KW-0378">Hydrolase</keyword>
<dbReference type="GO" id="GO:0004176">
    <property type="term" value="F:ATP-dependent peptidase activity"/>
    <property type="evidence" value="ECO:0007669"/>
    <property type="project" value="InterPro"/>
</dbReference>
<dbReference type="PANTHER" id="PTHR10381:SF11">
    <property type="entry name" value="ATP-DEPENDENT CLP PROTEASE PROTEOLYTIC SUBUNIT, MITOCHONDRIAL"/>
    <property type="match status" value="1"/>
</dbReference>
<evidence type="ECO:0000256" key="1">
    <source>
        <dbReference type="ARBA" id="ARBA00007039"/>
    </source>
</evidence>
<sequence>MELQELILPIGTGCTMELADPGLLNYYEQLDRRTIWVDSEIDITLLELTKKILAWNTEDRLVPVEDRIPIRVCIFSPGGNLAETMHACSVIQMSRTPIYTYNMGMSMSGGFMLLIAGLKGHRYALPYSRSLCHSGSGGVSGDFQRAKDAMDDYKAQISDMQNFILEHTDISKAQLTKKKDCDWYMGAEDMVKYGVVDHIITDIGEIIG</sequence>
<dbReference type="InterPro" id="IPR001907">
    <property type="entry name" value="ClpP"/>
</dbReference>
<dbReference type="EMBL" id="VSSQ01000453">
    <property type="protein sequence ID" value="MPL95061.1"/>
    <property type="molecule type" value="Genomic_DNA"/>
</dbReference>
<dbReference type="InterPro" id="IPR029045">
    <property type="entry name" value="ClpP/crotonase-like_dom_sf"/>
</dbReference>
<dbReference type="GO" id="GO:0009368">
    <property type="term" value="C:endopeptidase Clp complex"/>
    <property type="evidence" value="ECO:0007669"/>
    <property type="project" value="TreeGrafter"/>
</dbReference>
<accession>A0A644VUI8</accession>
<dbReference type="Pfam" id="PF00574">
    <property type="entry name" value="CLP_protease"/>
    <property type="match status" value="1"/>
</dbReference>
<dbReference type="EC" id="3.4.21.92" evidence="2"/>
<proteinExistence type="inferred from homology"/>
<dbReference type="InterPro" id="IPR023562">
    <property type="entry name" value="ClpP/TepA"/>
</dbReference>
<reference evidence="2" key="1">
    <citation type="submission" date="2019-08" db="EMBL/GenBank/DDBJ databases">
        <authorList>
            <person name="Kucharzyk K."/>
            <person name="Murdoch R.W."/>
            <person name="Higgins S."/>
            <person name="Loffler F."/>
        </authorList>
    </citation>
    <scope>NUCLEOTIDE SEQUENCE</scope>
</reference>
<name>A0A644VUI8_9ZZZZ</name>
<dbReference type="SUPFAM" id="SSF52096">
    <property type="entry name" value="ClpP/crotonase"/>
    <property type="match status" value="1"/>
</dbReference>
<gene>
    <name evidence="2" type="primary">clpP1</name>
    <name evidence="2" type="ORF">SDC9_41224</name>
</gene>
<dbReference type="GO" id="GO:0004252">
    <property type="term" value="F:serine-type endopeptidase activity"/>
    <property type="evidence" value="ECO:0007669"/>
    <property type="project" value="UniProtKB-EC"/>
</dbReference>
<dbReference type="PANTHER" id="PTHR10381">
    <property type="entry name" value="ATP-DEPENDENT CLP PROTEASE PROTEOLYTIC SUBUNIT"/>
    <property type="match status" value="1"/>
</dbReference>
<comment type="similarity">
    <text evidence="1">Belongs to the peptidase S14 family.</text>
</comment>